<dbReference type="Pfam" id="PF04978">
    <property type="entry name" value="MST"/>
    <property type="match status" value="1"/>
</dbReference>
<organism evidence="1 2">
    <name type="scientific">Branchiibius hedensis</name>
    <dbReference type="NCBI Taxonomy" id="672460"/>
    <lineage>
        <taxon>Bacteria</taxon>
        <taxon>Bacillati</taxon>
        <taxon>Actinomycetota</taxon>
        <taxon>Actinomycetes</taxon>
        <taxon>Micrococcales</taxon>
        <taxon>Dermacoccaceae</taxon>
        <taxon>Branchiibius</taxon>
    </lineage>
</organism>
<dbReference type="RefSeq" id="WP_211310164.1">
    <property type="nucleotide sequence ID" value="NZ_QGDN01000001.1"/>
</dbReference>
<dbReference type="AlphaFoldDB" id="A0A2Y8ZMC3"/>
<dbReference type="EMBL" id="UESZ01000001">
    <property type="protein sequence ID" value="SSA33085.1"/>
    <property type="molecule type" value="Genomic_DNA"/>
</dbReference>
<evidence type="ECO:0000313" key="1">
    <source>
        <dbReference type="EMBL" id="SSA33085.1"/>
    </source>
</evidence>
<dbReference type="Proteomes" id="UP000250028">
    <property type="component" value="Unassembled WGS sequence"/>
</dbReference>
<dbReference type="InterPro" id="IPR034660">
    <property type="entry name" value="DinB/YfiT-like"/>
</dbReference>
<reference evidence="2" key="1">
    <citation type="submission" date="2016-10" db="EMBL/GenBank/DDBJ databases">
        <authorList>
            <person name="Varghese N."/>
            <person name="Submissions S."/>
        </authorList>
    </citation>
    <scope>NUCLEOTIDE SEQUENCE [LARGE SCALE GENOMIC DNA]</scope>
    <source>
        <strain evidence="2">DSM 22951</strain>
    </source>
</reference>
<dbReference type="InterPro" id="IPR007061">
    <property type="entry name" value="MST-like"/>
</dbReference>
<accession>A0A2Y8ZMC3</accession>
<keyword evidence="2" id="KW-1185">Reference proteome</keyword>
<dbReference type="SUPFAM" id="SSF109854">
    <property type="entry name" value="DinB/YfiT-like putative metalloenzymes"/>
    <property type="match status" value="1"/>
</dbReference>
<evidence type="ECO:0008006" key="3">
    <source>
        <dbReference type="Google" id="ProtNLM"/>
    </source>
</evidence>
<protein>
    <recommendedName>
        <fullName evidence="3">DinB superfamily protein</fullName>
    </recommendedName>
</protein>
<evidence type="ECO:0000313" key="2">
    <source>
        <dbReference type="Proteomes" id="UP000250028"/>
    </source>
</evidence>
<name>A0A2Y8ZMC3_9MICO</name>
<proteinExistence type="predicted"/>
<gene>
    <name evidence="1" type="ORF">SAMN04489750_0356</name>
</gene>
<dbReference type="Gene3D" id="1.20.120.450">
    <property type="entry name" value="dinb family like domain"/>
    <property type="match status" value="1"/>
</dbReference>
<sequence>MPGSQVPVTDDWVAACLDTADRCWTAMTAIVTALGDHEINRRPPLEGANSAYAIVHHCIEMSRWWLGTFGCGLGLPRDRSGEFRAEGTTVELLERIANVRSDTVAWTRRMIAEGIADRDARSTTASADLATVTPEWVVLHVVHELAQHLGQLELTRDVLGWTHD</sequence>